<keyword evidence="5" id="KW-1185">Reference proteome</keyword>
<dbReference type="CDD" id="cd00392">
    <property type="entry name" value="Ribosomal_L13"/>
    <property type="match status" value="1"/>
</dbReference>
<protein>
    <submittedName>
        <fullName evidence="4">RplM protein</fullName>
    </submittedName>
</protein>
<dbReference type="GO" id="GO:0006412">
    <property type="term" value="P:translation"/>
    <property type="evidence" value="ECO:0007669"/>
    <property type="project" value="InterPro"/>
</dbReference>
<comment type="similarity">
    <text evidence="1">Belongs to the universal ribosomal protein uL13 family.</text>
</comment>
<dbReference type="PANTHER" id="PTHR11545:SF41">
    <property type="entry name" value="50S RIBOSOMAL PROTEIN L13, CHLOROPLASTIC"/>
    <property type="match status" value="1"/>
</dbReference>
<dbReference type="HAMAP" id="MF_01366">
    <property type="entry name" value="Ribosomal_uL13"/>
    <property type="match status" value="1"/>
</dbReference>
<comment type="caution">
    <text evidence="4">The sequence shown here is derived from an EMBL/GenBank/DDBJ whole genome shotgun (WGS) entry which is preliminary data.</text>
</comment>
<evidence type="ECO:0000256" key="1">
    <source>
        <dbReference type="ARBA" id="ARBA00006227"/>
    </source>
</evidence>
<dbReference type="GO" id="GO:0003729">
    <property type="term" value="F:mRNA binding"/>
    <property type="evidence" value="ECO:0007669"/>
    <property type="project" value="TreeGrafter"/>
</dbReference>
<dbReference type="SUPFAM" id="SSF52161">
    <property type="entry name" value="Ribosomal protein L13"/>
    <property type="match status" value="1"/>
</dbReference>
<dbReference type="PANTHER" id="PTHR11545">
    <property type="entry name" value="RIBOSOMAL PROTEIN L13"/>
    <property type="match status" value="1"/>
</dbReference>
<dbReference type="GO" id="GO:0003735">
    <property type="term" value="F:structural constituent of ribosome"/>
    <property type="evidence" value="ECO:0007669"/>
    <property type="project" value="InterPro"/>
</dbReference>
<dbReference type="EMBL" id="CAJNDS010002498">
    <property type="protein sequence ID" value="CAE7499679.1"/>
    <property type="molecule type" value="Genomic_DNA"/>
</dbReference>
<organism evidence="4 5">
    <name type="scientific">Symbiodinium natans</name>
    <dbReference type="NCBI Taxonomy" id="878477"/>
    <lineage>
        <taxon>Eukaryota</taxon>
        <taxon>Sar</taxon>
        <taxon>Alveolata</taxon>
        <taxon>Dinophyceae</taxon>
        <taxon>Suessiales</taxon>
        <taxon>Symbiodiniaceae</taxon>
        <taxon>Symbiodinium</taxon>
    </lineage>
</organism>
<evidence type="ECO:0000256" key="3">
    <source>
        <dbReference type="ARBA" id="ARBA00023274"/>
    </source>
</evidence>
<dbReference type="OrthoDB" id="274622at2759"/>
<dbReference type="Proteomes" id="UP000604046">
    <property type="component" value="Unassembled WGS sequence"/>
</dbReference>
<evidence type="ECO:0000313" key="4">
    <source>
        <dbReference type="EMBL" id="CAE7499679.1"/>
    </source>
</evidence>
<keyword evidence="2" id="KW-0689">Ribosomal protein</keyword>
<dbReference type="InterPro" id="IPR005822">
    <property type="entry name" value="Ribosomal_uL13"/>
</dbReference>
<dbReference type="GO" id="GO:0017148">
    <property type="term" value="P:negative regulation of translation"/>
    <property type="evidence" value="ECO:0007669"/>
    <property type="project" value="TreeGrafter"/>
</dbReference>
<dbReference type="NCBIfam" id="TIGR01066">
    <property type="entry name" value="rplM_bact"/>
    <property type="match status" value="1"/>
</dbReference>
<dbReference type="Pfam" id="PF00572">
    <property type="entry name" value="Ribosomal_L13"/>
    <property type="match status" value="1"/>
</dbReference>
<keyword evidence="3" id="KW-0687">Ribonucleoprotein</keyword>
<reference evidence="4" key="1">
    <citation type="submission" date="2021-02" db="EMBL/GenBank/DDBJ databases">
        <authorList>
            <person name="Dougan E. K."/>
            <person name="Rhodes N."/>
            <person name="Thang M."/>
            <person name="Chan C."/>
        </authorList>
    </citation>
    <scope>NUCLEOTIDE SEQUENCE</scope>
</reference>
<proteinExistence type="inferred from homology"/>
<dbReference type="InterPro" id="IPR036899">
    <property type="entry name" value="Ribosomal_uL13_sf"/>
</dbReference>
<dbReference type="AlphaFoldDB" id="A0A812SZB4"/>
<gene>
    <name evidence="4" type="primary">rplM</name>
    <name evidence="4" type="ORF">SNAT2548_LOCUS27986</name>
</gene>
<evidence type="ECO:0000313" key="5">
    <source>
        <dbReference type="Proteomes" id="UP000604046"/>
    </source>
</evidence>
<dbReference type="GO" id="GO:0005762">
    <property type="term" value="C:mitochondrial large ribosomal subunit"/>
    <property type="evidence" value="ECO:0007669"/>
    <property type="project" value="TreeGrafter"/>
</dbReference>
<accession>A0A812SZB4</accession>
<dbReference type="InterPro" id="IPR005823">
    <property type="entry name" value="Ribosomal_uL13_bac-type"/>
</dbReference>
<evidence type="ECO:0000256" key="2">
    <source>
        <dbReference type="ARBA" id="ARBA00022980"/>
    </source>
</evidence>
<dbReference type="Gene3D" id="3.90.1180.10">
    <property type="entry name" value="Ribosomal protein L13"/>
    <property type="match status" value="1"/>
</dbReference>
<sequence length="228" mass="26486">MFRSAVRWIRKVRRTDPSRTWQSFRDAKVINPFAEYQWTSQPYPDYNMPRVADDARPHRTLKAVSHYDEKGWWHILDAKGRDVGKLAAFASRLLQGKHRCDYAPDRVKGDSVIIVNAIHLHFPGHTWDTKIYRFYRNRKTDPRGPKIMTATRLMMLNPSIIISQAVKGMLPKNLLRPNWLRRLYCYPGAIHPHWGIPQVIVPAQKGPELCPDAFTFEDAEAPDSIADK</sequence>
<name>A0A812SZB4_9DINO</name>